<comment type="caution">
    <text evidence="10">The sequence shown here is derived from an EMBL/GenBank/DDBJ whole genome shotgun (WGS) entry which is preliminary data.</text>
</comment>
<name>A0A251X0A6_9RHOB</name>
<dbReference type="AlphaFoldDB" id="A0A251X0A6"/>
<evidence type="ECO:0000256" key="4">
    <source>
        <dbReference type="ARBA" id="ARBA00022679"/>
    </source>
</evidence>
<reference evidence="10 11" key="1">
    <citation type="submission" date="2016-12" db="EMBL/GenBank/DDBJ databases">
        <title>The draft genome sequence of HSLHS2.</title>
        <authorList>
            <person name="Hu D."/>
            <person name="Wang L."/>
            <person name="Shao Z."/>
        </authorList>
    </citation>
    <scope>NUCLEOTIDE SEQUENCE [LARGE SCALE GENOMIC DNA]</scope>
    <source>
        <strain evidence="10">MCCC 1A06712</strain>
    </source>
</reference>
<evidence type="ECO:0000256" key="9">
    <source>
        <dbReference type="RuleBase" id="RU363066"/>
    </source>
</evidence>
<dbReference type="OrthoDB" id="9795716at2"/>
<comment type="similarity">
    <text evidence="2 9">Belongs to the gluconokinase GntK/GntV family.</text>
</comment>
<comment type="catalytic activity">
    <reaction evidence="8 9">
        <text>D-gluconate + ATP = 6-phospho-D-gluconate + ADP + H(+)</text>
        <dbReference type="Rhea" id="RHEA:19433"/>
        <dbReference type="ChEBI" id="CHEBI:15378"/>
        <dbReference type="ChEBI" id="CHEBI:18391"/>
        <dbReference type="ChEBI" id="CHEBI:30616"/>
        <dbReference type="ChEBI" id="CHEBI:58759"/>
        <dbReference type="ChEBI" id="CHEBI:456216"/>
        <dbReference type="EC" id="2.7.1.12"/>
    </reaction>
</comment>
<dbReference type="GO" id="GO:0005737">
    <property type="term" value="C:cytoplasm"/>
    <property type="evidence" value="ECO:0007669"/>
    <property type="project" value="TreeGrafter"/>
</dbReference>
<evidence type="ECO:0000256" key="3">
    <source>
        <dbReference type="ARBA" id="ARBA00012054"/>
    </source>
</evidence>
<dbReference type="EMBL" id="MSPP01000002">
    <property type="protein sequence ID" value="OUD09808.1"/>
    <property type="molecule type" value="Genomic_DNA"/>
</dbReference>
<gene>
    <name evidence="10" type="ORF">BVC71_08260</name>
</gene>
<keyword evidence="4 9" id="KW-0808">Transferase</keyword>
<accession>A0A251X0A6</accession>
<dbReference type="GO" id="GO:0005524">
    <property type="term" value="F:ATP binding"/>
    <property type="evidence" value="ECO:0007669"/>
    <property type="project" value="UniProtKB-KW"/>
</dbReference>
<evidence type="ECO:0000313" key="11">
    <source>
        <dbReference type="Proteomes" id="UP000194664"/>
    </source>
</evidence>
<evidence type="ECO:0000256" key="5">
    <source>
        <dbReference type="ARBA" id="ARBA00022741"/>
    </source>
</evidence>
<keyword evidence="6 9" id="KW-0418">Kinase</keyword>
<evidence type="ECO:0000313" key="10">
    <source>
        <dbReference type="EMBL" id="OUD09808.1"/>
    </source>
</evidence>
<dbReference type="Proteomes" id="UP000194664">
    <property type="component" value="Unassembled WGS sequence"/>
</dbReference>
<proteinExistence type="inferred from homology"/>
<comment type="pathway">
    <text evidence="1">Carbohydrate acid metabolism.</text>
</comment>
<evidence type="ECO:0000256" key="8">
    <source>
        <dbReference type="ARBA" id="ARBA00048090"/>
    </source>
</evidence>
<dbReference type="Gene3D" id="3.40.50.300">
    <property type="entry name" value="P-loop containing nucleotide triphosphate hydrolases"/>
    <property type="match status" value="1"/>
</dbReference>
<dbReference type="RefSeq" id="WP_086451146.1">
    <property type="nucleotide sequence ID" value="NZ_MSPP01000002.1"/>
</dbReference>
<organism evidence="10 11">
    <name type="scientific">Marivivens niveibacter</name>
    <dbReference type="NCBI Taxonomy" id="1930667"/>
    <lineage>
        <taxon>Bacteria</taxon>
        <taxon>Pseudomonadati</taxon>
        <taxon>Pseudomonadota</taxon>
        <taxon>Alphaproteobacteria</taxon>
        <taxon>Rhodobacterales</taxon>
        <taxon>Paracoccaceae</taxon>
        <taxon>Marivivens group</taxon>
        <taxon>Marivivens</taxon>
    </lineage>
</organism>
<keyword evidence="7 9" id="KW-0067">ATP-binding</keyword>
<sequence length="158" mass="17188">MRIVVMGVSGSGKSTLGAAMADALGAVFVEGDRLHPPENVAHMAAGKSLDDDMRWPWLQACGAELAGNDPIVLACSALKRSYRKLLRVYAPDVVFVYPKVDAETIRARMEARTDHYMPPSLLDSQLATLEEPEKDEAPIVVDASDSIENMVKSALYQL</sequence>
<evidence type="ECO:0000256" key="1">
    <source>
        <dbReference type="ARBA" id="ARBA00004761"/>
    </source>
</evidence>
<dbReference type="EC" id="2.7.1.12" evidence="3 9"/>
<dbReference type="PANTHER" id="PTHR43442:SF3">
    <property type="entry name" value="GLUCONOKINASE-RELATED"/>
    <property type="match status" value="1"/>
</dbReference>
<keyword evidence="5 9" id="KW-0547">Nucleotide-binding</keyword>
<evidence type="ECO:0000256" key="6">
    <source>
        <dbReference type="ARBA" id="ARBA00022777"/>
    </source>
</evidence>
<dbReference type="InterPro" id="IPR006001">
    <property type="entry name" value="Therm_gnt_kin"/>
</dbReference>
<dbReference type="GO" id="GO:0046316">
    <property type="term" value="F:gluconokinase activity"/>
    <property type="evidence" value="ECO:0007669"/>
    <property type="project" value="UniProtKB-EC"/>
</dbReference>
<dbReference type="CDD" id="cd02021">
    <property type="entry name" value="GntK"/>
    <property type="match status" value="1"/>
</dbReference>
<dbReference type="GO" id="GO:0005975">
    <property type="term" value="P:carbohydrate metabolic process"/>
    <property type="evidence" value="ECO:0007669"/>
    <property type="project" value="InterPro"/>
</dbReference>
<dbReference type="SUPFAM" id="SSF52540">
    <property type="entry name" value="P-loop containing nucleoside triphosphate hydrolases"/>
    <property type="match status" value="1"/>
</dbReference>
<dbReference type="PANTHER" id="PTHR43442">
    <property type="entry name" value="GLUCONOKINASE-RELATED"/>
    <property type="match status" value="1"/>
</dbReference>
<dbReference type="NCBIfam" id="TIGR01313">
    <property type="entry name" value="therm_gnt_kin"/>
    <property type="match status" value="1"/>
</dbReference>
<protein>
    <recommendedName>
        <fullName evidence="3 9">Gluconokinase</fullName>
        <ecNumber evidence="3 9">2.7.1.12</ecNumber>
    </recommendedName>
</protein>
<dbReference type="InterPro" id="IPR027417">
    <property type="entry name" value="P-loop_NTPase"/>
</dbReference>
<evidence type="ECO:0000256" key="7">
    <source>
        <dbReference type="ARBA" id="ARBA00022840"/>
    </source>
</evidence>
<keyword evidence="11" id="KW-1185">Reference proteome</keyword>
<dbReference type="Pfam" id="PF13671">
    <property type="entry name" value="AAA_33"/>
    <property type="match status" value="1"/>
</dbReference>
<evidence type="ECO:0000256" key="2">
    <source>
        <dbReference type="ARBA" id="ARBA00008420"/>
    </source>
</evidence>